<dbReference type="EMBL" id="NCKU01002449">
    <property type="protein sequence ID" value="RWS09569.1"/>
    <property type="molecule type" value="Genomic_DNA"/>
</dbReference>
<sequence length="130" mass="14492">MFAVNALFGLLAMWVLDKIGLKEGLRIGASFVVIGCIFRAVSTGLFLPHIQQFYITMFSQWIIACGQPFILFTPTKVAELWFPEYERLLATTIISLGTPIGFIIATLIIPLFVTETDEIPKLVIALQKLS</sequence>
<gene>
    <name evidence="6" type="ORF">B4U79_02835</name>
</gene>
<dbReference type="InterPro" id="IPR036259">
    <property type="entry name" value="MFS_trans_sf"/>
</dbReference>
<keyword evidence="4 5" id="KW-0472">Membrane</keyword>
<feature type="transmembrane region" description="Helical" evidence="5">
    <location>
        <begin position="93"/>
        <end position="113"/>
    </location>
</feature>
<organism evidence="6 7">
    <name type="scientific">Dinothrombium tinctorium</name>
    <dbReference type="NCBI Taxonomy" id="1965070"/>
    <lineage>
        <taxon>Eukaryota</taxon>
        <taxon>Metazoa</taxon>
        <taxon>Ecdysozoa</taxon>
        <taxon>Arthropoda</taxon>
        <taxon>Chelicerata</taxon>
        <taxon>Arachnida</taxon>
        <taxon>Acari</taxon>
        <taxon>Acariformes</taxon>
        <taxon>Trombidiformes</taxon>
        <taxon>Prostigmata</taxon>
        <taxon>Anystina</taxon>
        <taxon>Parasitengona</taxon>
        <taxon>Trombidioidea</taxon>
        <taxon>Trombidiidae</taxon>
        <taxon>Dinothrombium</taxon>
    </lineage>
</organism>
<protein>
    <recommendedName>
        <fullName evidence="8">Major facilitator superfamily (MFS) profile domain-containing protein</fullName>
    </recommendedName>
</protein>
<accession>A0A3S4QZ26</accession>
<dbReference type="PANTHER" id="PTHR10924">
    <property type="entry name" value="MAJOR FACILITATOR SUPERFAMILY PROTEIN-RELATED"/>
    <property type="match status" value="1"/>
</dbReference>
<dbReference type="OrthoDB" id="422206at2759"/>
<evidence type="ECO:0000313" key="6">
    <source>
        <dbReference type="EMBL" id="RWS09569.1"/>
    </source>
</evidence>
<reference evidence="6 7" key="1">
    <citation type="journal article" date="2018" name="Gigascience">
        <title>Genomes of trombidid mites reveal novel predicted allergens and laterally-transferred genes associated with secondary metabolism.</title>
        <authorList>
            <person name="Dong X."/>
            <person name="Chaisiri K."/>
            <person name="Xia D."/>
            <person name="Armstrong S.D."/>
            <person name="Fang Y."/>
            <person name="Donnelly M.J."/>
            <person name="Kadowaki T."/>
            <person name="McGarry J.W."/>
            <person name="Darby A.C."/>
            <person name="Makepeace B.L."/>
        </authorList>
    </citation>
    <scope>NUCLEOTIDE SEQUENCE [LARGE SCALE GENOMIC DNA]</scope>
    <source>
        <strain evidence="6">UoL-WK</strain>
    </source>
</reference>
<dbReference type="STRING" id="1965070.A0A3S4QZ26"/>
<feature type="transmembrane region" description="Helical" evidence="5">
    <location>
        <begin position="54"/>
        <end position="73"/>
    </location>
</feature>
<evidence type="ECO:0000256" key="4">
    <source>
        <dbReference type="ARBA" id="ARBA00023136"/>
    </source>
</evidence>
<comment type="caution">
    <text evidence="6">The sequence shown here is derived from an EMBL/GenBank/DDBJ whole genome shotgun (WGS) entry which is preliminary data.</text>
</comment>
<dbReference type="SUPFAM" id="SSF103473">
    <property type="entry name" value="MFS general substrate transporter"/>
    <property type="match status" value="1"/>
</dbReference>
<keyword evidence="3 5" id="KW-1133">Transmembrane helix</keyword>
<name>A0A3S4QZ26_9ACAR</name>
<evidence type="ECO:0000256" key="5">
    <source>
        <dbReference type="SAM" id="Phobius"/>
    </source>
</evidence>
<dbReference type="Proteomes" id="UP000285301">
    <property type="component" value="Unassembled WGS sequence"/>
</dbReference>
<evidence type="ECO:0000256" key="2">
    <source>
        <dbReference type="ARBA" id="ARBA00022692"/>
    </source>
</evidence>
<keyword evidence="7" id="KW-1185">Reference proteome</keyword>
<keyword evidence="2 5" id="KW-0812">Transmembrane</keyword>
<evidence type="ECO:0000256" key="1">
    <source>
        <dbReference type="ARBA" id="ARBA00004141"/>
    </source>
</evidence>
<feature type="transmembrane region" description="Helical" evidence="5">
    <location>
        <begin position="27"/>
        <end position="47"/>
    </location>
</feature>
<dbReference type="Gene3D" id="1.20.1250.20">
    <property type="entry name" value="MFS general substrate transporter like domains"/>
    <property type="match status" value="1"/>
</dbReference>
<proteinExistence type="predicted"/>
<evidence type="ECO:0000256" key="3">
    <source>
        <dbReference type="ARBA" id="ARBA00022989"/>
    </source>
</evidence>
<dbReference type="InterPro" id="IPR049680">
    <property type="entry name" value="FLVCR1-2_SLC49-like"/>
</dbReference>
<comment type="subcellular location">
    <subcellularLocation>
        <location evidence="1">Membrane</location>
        <topology evidence="1">Multi-pass membrane protein</topology>
    </subcellularLocation>
</comment>
<dbReference type="PANTHER" id="PTHR10924:SF6">
    <property type="entry name" value="SOLUTE CARRIER FAMILY 49 MEMBER A3"/>
    <property type="match status" value="1"/>
</dbReference>
<dbReference type="Pfam" id="PF07690">
    <property type="entry name" value="MFS_1"/>
    <property type="match status" value="1"/>
</dbReference>
<dbReference type="AlphaFoldDB" id="A0A3S4QZ26"/>
<evidence type="ECO:0000313" key="7">
    <source>
        <dbReference type="Proteomes" id="UP000285301"/>
    </source>
</evidence>
<dbReference type="GO" id="GO:0016020">
    <property type="term" value="C:membrane"/>
    <property type="evidence" value="ECO:0007669"/>
    <property type="project" value="UniProtKB-SubCell"/>
</dbReference>
<dbReference type="GO" id="GO:0022857">
    <property type="term" value="F:transmembrane transporter activity"/>
    <property type="evidence" value="ECO:0007669"/>
    <property type="project" value="InterPro"/>
</dbReference>
<evidence type="ECO:0008006" key="8">
    <source>
        <dbReference type="Google" id="ProtNLM"/>
    </source>
</evidence>
<dbReference type="InterPro" id="IPR011701">
    <property type="entry name" value="MFS"/>
</dbReference>